<keyword evidence="2" id="KW-1185">Reference proteome</keyword>
<sequence length="126" mass="14201">MRKVYDPGTGHATQVAELTATRTRLREDRQAGLYDGPEDAEWYRIEYRRLGEEIAALKALPERKPGMRMVPTGRTIAHEWDAGDSVKRREMLAEFEVRVVLHPTGHDPRAAITGMEISTDGIELTG</sequence>
<protein>
    <submittedName>
        <fullName evidence="1">Uncharacterized protein</fullName>
    </submittedName>
</protein>
<dbReference type="Proteomes" id="UP000236732">
    <property type="component" value="Unassembled WGS sequence"/>
</dbReference>
<accession>A0A1H6EYW8</accession>
<evidence type="ECO:0000313" key="1">
    <source>
        <dbReference type="EMBL" id="SEH02135.1"/>
    </source>
</evidence>
<gene>
    <name evidence="1" type="ORF">SAMN05444920_12470</name>
</gene>
<dbReference type="AlphaFoldDB" id="A0A1H6EYW8"/>
<reference evidence="1 2" key="1">
    <citation type="submission" date="2016-10" db="EMBL/GenBank/DDBJ databases">
        <authorList>
            <person name="de Groot N.N."/>
        </authorList>
    </citation>
    <scope>NUCLEOTIDE SEQUENCE [LARGE SCALE GENOMIC DNA]</scope>
    <source>
        <strain evidence="1 2">CGMCC 4.7037</strain>
    </source>
</reference>
<dbReference type="EMBL" id="FNVT01000024">
    <property type="protein sequence ID" value="SEH02135.1"/>
    <property type="molecule type" value="Genomic_DNA"/>
</dbReference>
<organism evidence="1 2">
    <name type="scientific">Nonomuraea solani</name>
    <dbReference type="NCBI Taxonomy" id="1144553"/>
    <lineage>
        <taxon>Bacteria</taxon>
        <taxon>Bacillati</taxon>
        <taxon>Actinomycetota</taxon>
        <taxon>Actinomycetes</taxon>
        <taxon>Streptosporangiales</taxon>
        <taxon>Streptosporangiaceae</taxon>
        <taxon>Nonomuraea</taxon>
    </lineage>
</organism>
<evidence type="ECO:0000313" key="2">
    <source>
        <dbReference type="Proteomes" id="UP000236732"/>
    </source>
</evidence>
<name>A0A1H6EYW8_9ACTN</name>
<proteinExistence type="predicted"/>